<comment type="caution">
    <text evidence="1">The sequence shown here is derived from an EMBL/GenBank/DDBJ whole genome shotgun (WGS) entry which is preliminary data.</text>
</comment>
<evidence type="ECO:0000313" key="1">
    <source>
        <dbReference type="EMBL" id="GMH05959.1"/>
    </source>
</evidence>
<gene>
    <name evidence="1" type="ORF">Nepgr_007799</name>
</gene>
<keyword evidence="2" id="KW-1185">Reference proteome</keyword>
<name>A0AAD3S7S7_NEPGR</name>
<sequence>MHRLATLDSVGQLAVFGRLLRCVYCALRSTVGALLICRDDLLRLMPRCVDLPDILSIDACRGDLINLTVTAVGVVFTGSCLYRILCWLGDRVLTGGIAGSHLVLPNGNYVDVGLSSPGYNLFRSGL</sequence>
<protein>
    <submittedName>
        <fullName evidence="1">Uncharacterized protein</fullName>
    </submittedName>
</protein>
<dbReference type="AlphaFoldDB" id="A0AAD3S7S7"/>
<proteinExistence type="predicted"/>
<dbReference type="EMBL" id="BSYO01000006">
    <property type="protein sequence ID" value="GMH05959.1"/>
    <property type="molecule type" value="Genomic_DNA"/>
</dbReference>
<accession>A0AAD3S7S7</accession>
<evidence type="ECO:0000313" key="2">
    <source>
        <dbReference type="Proteomes" id="UP001279734"/>
    </source>
</evidence>
<organism evidence="1 2">
    <name type="scientific">Nepenthes gracilis</name>
    <name type="common">Slender pitcher plant</name>
    <dbReference type="NCBI Taxonomy" id="150966"/>
    <lineage>
        <taxon>Eukaryota</taxon>
        <taxon>Viridiplantae</taxon>
        <taxon>Streptophyta</taxon>
        <taxon>Embryophyta</taxon>
        <taxon>Tracheophyta</taxon>
        <taxon>Spermatophyta</taxon>
        <taxon>Magnoliopsida</taxon>
        <taxon>eudicotyledons</taxon>
        <taxon>Gunneridae</taxon>
        <taxon>Pentapetalae</taxon>
        <taxon>Caryophyllales</taxon>
        <taxon>Nepenthaceae</taxon>
        <taxon>Nepenthes</taxon>
    </lineage>
</organism>
<reference evidence="1" key="1">
    <citation type="submission" date="2023-05" db="EMBL/GenBank/DDBJ databases">
        <title>Nepenthes gracilis genome sequencing.</title>
        <authorList>
            <person name="Fukushima K."/>
        </authorList>
    </citation>
    <scope>NUCLEOTIDE SEQUENCE</scope>
    <source>
        <strain evidence="1">SING2019-196</strain>
    </source>
</reference>
<dbReference type="Proteomes" id="UP001279734">
    <property type="component" value="Unassembled WGS sequence"/>
</dbReference>